<dbReference type="KEGG" id="msd:MYSTI_05390"/>
<name>L7UJP5_MYXSD</name>
<dbReference type="Proteomes" id="UP000011131">
    <property type="component" value="Chromosome"/>
</dbReference>
<dbReference type="PATRIC" id="fig|1278073.3.peg.5462"/>
<sequence length="257" mass="26439">MLLMGASPTPEVAPRSDTQAVEAPAACPNPYFPLEEGLTLTYRAGTSSTFVMSTHGVTPTPEGLRGKLLVKLKDRQGETEATCSAEGMSLGLGGLEGALLSASGMEVQVVSSEGVAVPAPASLVPGGTWKNSLSVKLRPPASKTGGLRPTISTTFDKAATVEGEEDVTVAAGTFKALKVRNVVTARATRPGAEGRSMETTVWLAPGVGIVKLTTADGTGLELLQVERPRPAQAKASTKAKRPLKKAAAADKKPPAEP</sequence>
<gene>
    <name evidence="3" type="ordered locus">MYSTI_05390</name>
</gene>
<keyword evidence="4" id="KW-1185">Reference proteome</keyword>
<feature type="domain" description="DUF3108" evidence="2">
    <location>
        <begin position="160"/>
        <end position="213"/>
    </location>
</feature>
<reference evidence="3 4" key="1">
    <citation type="journal article" date="2013" name="Genome Announc.">
        <title>Complete genome sequence of Myxococcus stipitatus strain DSM 14675, a fruiting myxobacterium.</title>
        <authorList>
            <person name="Huntley S."/>
            <person name="Kneip S."/>
            <person name="Treuner-Lange A."/>
            <person name="Sogaard-Andersen L."/>
        </authorList>
    </citation>
    <scope>NUCLEOTIDE SEQUENCE [LARGE SCALE GENOMIC DNA]</scope>
    <source>
        <strain evidence="4">DSM 14675 / JCM 12634 / Mx s8</strain>
    </source>
</reference>
<evidence type="ECO:0000313" key="4">
    <source>
        <dbReference type="Proteomes" id="UP000011131"/>
    </source>
</evidence>
<dbReference type="EMBL" id="CP004025">
    <property type="protein sequence ID" value="AGC46669.1"/>
    <property type="molecule type" value="Genomic_DNA"/>
</dbReference>
<dbReference type="Pfam" id="PF21347">
    <property type="entry name" value="DUF3108_like"/>
    <property type="match status" value="1"/>
</dbReference>
<organism evidence="3 4">
    <name type="scientific">Myxococcus stipitatus (strain DSM 14675 / JCM 12634 / Mx s8)</name>
    <dbReference type="NCBI Taxonomy" id="1278073"/>
    <lineage>
        <taxon>Bacteria</taxon>
        <taxon>Pseudomonadati</taxon>
        <taxon>Myxococcota</taxon>
        <taxon>Myxococcia</taxon>
        <taxon>Myxococcales</taxon>
        <taxon>Cystobacterineae</taxon>
        <taxon>Myxococcaceae</taxon>
        <taxon>Myxococcus</taxon>
    </lineage>
</organism>
<feature type="region of interest" description="Disordered" evidence="1">
    <location>
        <begin position="225"/>
        <end position="257"/>
    </location>
</feature>
<proteinExistence type="predicted"/>
<dbReference type="AlphaFoldDB" id="L7UJP5"/>
<evidence type="ECO:0000256" key="1">
    <source>
        <dbReference type="SAM" id="MobiDB-lite"/>
    </source>
</evidence>
<protein>
    <recommendedName>
        <fullName evidence="2">DUF3108 domain-containing protein</fullName>
    </recommendedName>
</protein>
<feature type="compositionally biased region" description="Basic and acidic residues" evidence="1">
    <location>
        <begin position="247"/>
        <end position="257"/>
    </location>
</feature>
<accession>L7UJP5</accession>
<dbReference type="Gene3D" id="2.40.360.20">
    <property type="match status" value="1"/>
</dbReference>
<dbReference type="HOGENOM" id="CLU_1183416_0_0_7"/>
<evidence type="ECO:0000313" key="3">
    <source>
        <dbReference type="EMBL" id="AGC46669.1"/>
    </source>
</evidence>
<evidence type="ECO:0000259" key="2">
    <source>
        <dbReference type="Pfam" id="PF21347"/>
    </source>
</evidence>
<dbReference type="InterPro" id="IPR049279">
    <property type="entry name" value="DUF3108-like"/>
</dbReference>